<dbReference type="AlphaFoldDB" id="G4T6K0"/>
<dbReference type="GO" id="GO:0005737">
    <property type="term" value="C:cytoplasm"/>
    <property type="evidence" value="ECO:0007669"/>
    <property type="project" value="TreeGrafter"/>
</dbReference>
<feature type="region of interest" description="Disordered" evidence="2">
    <location>
        <begin position="72"/>
        <end position="93"/>
    </location>
</feature>
<sequence length="322" mass="35186">MKVFSTKRLLLARSSERLAAKSSASVLMDDDRNWEQLREVLTKRIAANVQEFLQRGSDPLIERSNLPATTDGLVLPPFKPRANNPAYGPTRTLPSEMTEQEAKDMLEIVVNMLEGFADSAPFTIKRVCELALLPRNHYRTVGKYLRGLEKTLLVTSSPQTFSVASDDGKPSVYSTLGMEGVLKTVSTPIFEPIPFLHDDARRRSQSRSPPASPLRLHNSLAMSEAPADEPKGFGLVDELDTPAPGHMASKPNPLTATTSSEPSTPLSDPTALPSLSDRFVKEGGDEKEAEKKETEVQGGGEENKNEDAEVEVMVLSQEGSDP</sequence>
<dbReference type="Pfam" id="PF09184">
    <property type="entry name" value="PPP4R2"/>
    <property type="match status" value="1"/>
</dbReference>
<gene>
    <name evidence="3" type="ORF">PIIN_00777</name>
</gene>
<feature type="compositionally biased region" description="Basic and acidic residues" evidence="2">
    <location>
        <begin position="278"/>
        <end position="307"/>
    </location>
</feature>
<feature type="compositionally biased region" description="Polar residues" evidence="2">
    <location>
        <begin position="252"/>
        <end position="267"/>
    </location>
</feature>
<dbReference type="STRING" id="1109443.G4T6K0"/>
<reference evidence="3 4" key="1">
    <citation type="journal article" date="2011" name="PLoS Pathog.">
        <title>Endophytic Life Strategies Decoded by Genome and Transcriptome Analyses of the Mutualistic Root Symbiont Piriformospora indica.</title>
        <authorList>
            <person name="Zuccaro A."/>
            <person name="Lahrmann U."/>
            <person name="Guldener U."/>
            <person name="Langen G."/>
            <person name="Pfiffi S."/>
            <person name="Biedenkopf D."/>
            <person name="Wong P."/>
            <person name="Samans B."/>
            <person name="Grimm C."/>
            <person name="Basiewicz M."/>
            <person name="Murat C."/>
            <person name="Martin F."/>
            <person name="Kogel K.H."/>
        </authorList>
    </citation>
    <scope>NUCLEOTIDE SEQUENCE [LARGE SCALE GENOMIC DNA]</scope>
    <source>
        <strain evidence="3 4">DSM 11827</strain>
    </source>
</reference>
<dbReference type="PANTHER" id="PTHR16487">
    <property type="entry name" value="PPP4R2-RELATED PROTEIN"/>
    <property type="match status" value="1"/>
</dbReference>
<dbReference type="PANTHER" id="PTHR16487:SF0">
    <property type="entry name" value="PROTEIN PHOSPHATASE 4 REGULATORY SUBUNIT 2-RELATED"/>
    <property type="match status" value="1"/>
</dbReference>
<comment type="similarity">
    <text evidence="1">Belongs to the PPP4R2 family.</text>
</comment>
<dbReference type="Proteomes" id="UP000007148">
    <property type="component" value="Unassembled WGS sequence"/>
</dbReference>
<evidence type="ECO:0000256" key="1">
    <source>
        <dbReference type="ARBA" id="ARBA00009207"/>
    </source>
</evidence>
<proteinExistence type="inferred from homology"/>
<dbReference type="InParanoid" id="G4T6K0"/>
<dbReference type="OrthoDB" id="341898at2759"/>
<evidence type="ECO:0008006" key="5">
    <source>
        <dbReference type="Google" id="ProtNLM"/>
    </source>
</evidence>
<keyword evidence="4" id="KW-1185">Reference proteome</keyword>
<feature type="region of interest" description="Disordered" evidence="2">
    <location>
        <begin position="223"/>
        <end position="322"/>
    </location>
</feature>
<evidence type="ECO:0000256" key="2">
    <source>
        <dbReference type="SAM" id="MobiDB-lite"/>
    </source>
</evidence>
<evidence type="ECO:0000313" key="3">
    <source>
        <dbReference type="EMBL" id="CCA66939.1"/>
    </source>
</evidence>
<dbReference type="eggNOG" id="ENOG502SBSZ">
    <property type="taxonomic scope" value="Eukaryota"/>
</dbReference>
<evidence type="ECO:0000313" key="4">
    <source>
        <dbReference type="Proteomes" id="UP000007148"/>
    </source>
</evidence>
<protein>
    <recommendedName>
        <fullName evidence="5">PPP4R2-domain-containing protein</fullName>
    </recommendedName>
</protein>
<dbReference type="InterPro" id="IPR015267">
    <property type="entry name" value="PPP4R2"/>
</dbReference>
<comment type="caution">
    <text evidence="3">The sequence shown here is derived from an EMBL/GenBank/DDBJ whole genome shotgun (WGS) entry which is preliminary data.</text>
</comment>
<dbReference type="EMBL" id="CAFZ01000007">
    <property type="protein sequence ID" value="CCA66939.1"/>
    <property type="molecule type" value="Genomic_DNA"/>
</dbReference>
<accession>G4T6K0</accession>
<dbReference type="GO" id="GO:0005634">
    <property type="term" value="C:nucleus"/>
    <property type="evidence" value="ECO:0007669"/>
    <property type="project" value="TreeGrafter"/>
</dbReference>
<dbReference type="OMA" id="HMSDHPT"/>
<name>G4T6K0_SERID</name>
<dbReference type="GO" id="GO:0019888">
    <property type="term" value="F:protein phosphatase regulator activity"/>
    <property type="evidence" value="ECO:0007669"/>
    <property type="project" value="InterPro"/>
</dbReference>
<organism evidence="3 4">
    <name type="scientific">Serendipita indica (strain DSM 11827)</name>
    <name type="common">Root endophyte fungus</name>
    <name type="synonym">Piriformospora indica</name>
    <dbReference type="NCBI Taxonomy" id="1109443"/>
    <lineage>
        <taxon>Eukaryota</taxon>
        <taxon>Fungi</taxon>
        <taxon>Dikarya</taxon>
        <taxon>Basidiomycota</taxon>
        <taxon>Agaricomycotina</taxon>
        <taxon>Agaricomycetes</taxon>
        <taxon>Sebacinales</taxon>
        <taxon>Serendipitaceae</taxon>
        <taxon>Serendipita</taxon>
    </lineage>
</organism>
<dbReference type="GO" id="GO:0030289">
    <property type="term" value="C:protein phosphatase 4 complex"/>
    <property type="evidence" value="ECO:0007669"/>
    <property type="project" value="InterPro"/>
</dbReference>
<dbReference type="HOGENOM" id="CLU_056027_0_0_1"/>